<sequence length="481" mass="54591">MHSFNSIQNKMRISIEAIICFFVVYISFEPFLLKFSSDGAYPILKYSPEVVILILFITVLSAHFLGGGKFIRTPIDMPLLGFSAITLISFVLNNTQMFFWILGLRQIFRYVLLYYTVIYSRLSKDAAKRIIVLLFGVLLVQSAIGIAQAFIGERADAFLLPGAKREFAHIVSPAFVYQFWSPGQRIFATMGRYDRLGTFICFALILALGLFYELGDSKNKKRLMALIVLPAVALVFTYSRMSWLGLIAALFFMNAIIRKDKKFIMIFLSIFLLSSVYLFLYVKSNNLKLAAITDNASMTISSRILSLFSLQELKTSYNGYGRLYFIIQTPKKIISKYPFFGVGLGQYGSGVAYALQNRKIYDDLGLPFGIEGAQGQIDNNWMSIWAESGTLGLIFFTAIIAGLFIFIFDLYKNSADDFTKGLSLGFLGVILAVSTQAFLGPYFEVRTLSFYFWVMGGIIVCMKKYEEERTYEKNQQQEIER</sequence>
<feature type="transmembrane region" description="Helical" evidence="5">
    <location>
        <begin position="12"/>
        <end position="28"/>
    </location>
</feature>
<feature type="transmembrane region" description="Helical" evidence="5">
    <location>
        <begin position="226"/>
        <end position="257"/>
    </location>
</feature>
<feature type="transmembrane region" description="Helical" evidence="5">
    <location>
        <begin position="196"/>
        <end position="214"/>
    </location>
</feature>
<keyword evidence="2 5" id="KW-0812">Transmembrane</keyword>
<dbReference type="Pfam" id="PF04932">
    <property type="entry name" value="Wzy_C"/>
    <property type="match status" value="1"/>
</dbReference>
<keyword evidence="3 5" id="KW-1133">Transmembrane helix</keyword>
<gene>
    <name evidence="7" type="ORF">A2Y83_03360</name>
</gene>
<dbReference type="STRING" id="1797985.A2Y83_03360"/>
<feature type="transmembrane region" description="Helical" evidence="5">
    <location>
        <begin position="75"/>
        <end position="92"/>
    </location>
</feature>
<comment type="subcellular location">
    <subcellularLocation>
        <location evidence="1">Membrane</location>
        <topology evidence="1">Multi-pass membrane protein</topology>
    </subcellularLocation>
</comment>
<evidence type="ECO:0000313" key="7">
    <source>
        <dbReference type="EMBL" id="OGF22029.1"/>
    </source>
</evidence>
<feature type="transmembrane region" description="Helical" evidence="5">
    <location>
        <begin position="391"/>
        <end position="411"/>
    </location>
</feature>
<feature type="domain" description="O-antigen ligase-related" evidence="6">
    <location>
        <begin position="226"/>
        <end position="396"/>
    </location>
</feature>
<evidence type="ECO:0000256" key="4">
    <source>
        <dbReference type="ARBA" id="ARBA00023136"/>
    </source>
</evidence>
<dbReference type="InterPro" id="IPR051533">
    <property type="entry name" value="WaaL-like"/>
</dbReference>
<feature type="transmembrane region" description="Helical" evidence="5">
    <location>
        <begin position="98"/>
        <end position="118"/>
    </location>
</feature>
<feature type="transmembrane region" description="Helical" evidence="5">
    <location>
        <begin position="337"/>
        <end position="355"/>
    </location>
</feature>
<organism evidence="7 8">
    <name type="scientific">Candidatus Falkowbacteria bacterium RBG_13_39_14</name>
    <dbReference type="NCBI Taxonomy" id="1797985"/>
    <lineage>
        <taxon>Bacteria</taxon>
        <taxon>Candidatus Falkowiibacteriota</taxon>
    </lineage>
</organism>
<evidence type="ECO:0000259" key="6">
    <source>
        <dbReference type="Pfam" id="PF04932"/>
    </source>
</evidence>
<keyword evidence="4 5" id="KW-0472">Membrane</keyword>
<dbReference type="PANTHER" id="PTHR37422">
    <property type="entry name" value="TEICHURONIC ACID BIOSYNTHESIS PROTEIN TUAE"/>
    <property type="match status" value="1"/>
</dbReference>
<feature type="transmembrane region" description="Helical" evidence="5">
    <location>
        <begin position="423"/>
        <end position="442"/>
    </location>
</feature>
<evidence type="ECO:0000256" key="2">
    <source>
        <dbReference type="ARBA" id="ARBA00022692"/>
    </source>
</evidence>
<evidence type="ECO:0000313" key="8">
    <source>
        <dbReference type="Proteomes" id="UP000178323"/>
    </source>
</evidence>
<accession>A0A1F5S5S9</accession>
<evidence type="ECO:0000256" key="5">
    <source>
        <dbReference type="SAM" id="Phobius"/>
    </source>
</evidence>
<dbReference type="Proteomes" id="UP000178323">
    <property type="component" value="Unassembled WGS sequence"/>
</dbReference>
<dbReference type="PANTHER" id="PTHR37422:SF17">
    <property type="entry name" value="O-ANTIGEN LIGASE"/>
    <property type="match status" value="1"/>
</dbReference>
<proteinExistence type="predicted"/>
<dbReference type="GO" id="GO:0016020">
    <property type="term" value="C:membrane"/>
    <property type="evidence" value="ECO:0007669"/>
    <property type="project" value="UniProtKB-SubCell"/>
</dbReference>
<reference evidence="7 8" key="1">
    <citation type="journal article" date="2016" name="Nat. Commun.">
        <title>Thousands of microbial genomes shed light on interconnected biogeochemical processes in an aquifer system.</title>
        <authorList>
            <person name="Anantharaman K."/>
            <person name="Brown C.T."/>
            <person name="Hug L.A."/>
            <person name="Sharon I."/>
            <person name="Castelle C.J."/>
            <person name="Probst A.J."/>
            <person name="Thomas B.C."/>
            <person name="Singh A."/>
            <person name="Wilkins M.J."/>
            <person name="Karaoz U."/>
            <person name="Brodie E.L."/>
            <person name="Williams K.H."/>
            <person name="Hubbard S.S."/>
            <person name="Banfield J.F."/>
        </authorList>
    </citation>
    <scope>NUCLEOTIDE SEQUENCE [LARGE SCALE GENOMIC DNA]</scope>
</reference>
<comment type="caution">
    <text evidence="7">The sequence shown here is derived from an EMBL/GenBank/DDBJ whole genome shotgun (WGS) entry which is preliminary data.</text>
</comment>
<dbReference type="EMBL" id="MFFS01000041">
    <property type="protein sequence ID" value="OGF22029.1"/>
    <property type="molecule type" value="Genomic_DNA"/>
</dbReference>
<feature type="transmembrane region" description="Helical" evidence="5">
    <location>
        <begin position="48"/>
        <end position="68"/>
    </location>
</feature>
<protein>
    <recommendedName>
        <fullName evidence="6">O-antigen ligase-related domain-containing protein</fullName>
    </recommendedName>
</protein>
<name>A0A1F5S5S9_9BACT</name>
<feature type="transmembrane region" description="Helical" evidence="5">
    <location>
        <begin position="448"/>
        <end position="465"/>
    </location>
</feature>
<dbReference type="AlphaFoldDB" id="A0A1F5S5S9"/>
<dbReference type="InterPro" id="IPR007016">
    <property type="entry name" value="O-antigen_ligase-rel_domated"/>
</dbReference>
<evidence type="ECO:0000256" key="3">
    <source>
        <dbReference type="ARBA" id="ARBA00022989"/>
    </source>
</evidence>
<feature type="transmembrane region" description="Helical" evidence="5">
    <location>
        <begin position="263"/>
        <end position="282"/>
    </location>
</feature>
<feature type="transmembrane region" description="Helical" evidence="5">
    <location>
        <begin position="130"/>
        <end position="151"/>
    </location>
</feature>
<evidence type="ECO:0000256" key="1">
    <source>
        <dbReference type="ARBA" id="ARBA00004141"/>
    </source>
</evidence>